<sequence length="120" mass="13787">MVSYQSRNQIQDHLLNLIPHQIEECKKCDELPASLAEFIKHNYQAKFVCYDKASGCIEVGVEKQEFTNSYPEIKVHRIPLEKAVSQLKKTFRNSDLDLKFYGRLLAGQGSTTRIEDVVLV</sequence>
<dbReference type="AlphaFoldDB" id="A0A285X036"/>
<proteinExistence type="predicted"/>
<organism evidence="1 2">
    <name type="scientific">Salinimicrobium sediminis</name>
    <dbReference type="NCBI Taxonomy" id="1343891"/>
    <lineage>
        <taxon>Bacteria</taxon>
        <taxon>Pseudomonadati</taxon>
        <taxon>Bacteroidota</taxon>
        <taxon>Flavobacteriia</taxon>
        <taxon>Flavobacteriales</taxon>
        <taxon>Flavobacteriaceae</taxon>
        <taxon>Salinimicrobium</taxon>
    </lineage>
</organism>
<dbReference type="OrthoDB" id="1438837at2"/>
<accession>A0A285X036</accession>
<dbReference type="EMBL" id="OCMF01000001">
    <property type="protein sequence ID" value="SOC78731.1"/>
    <property type="molecule type" value="Genomic_DNA"/>
</dbReference>
<protein>
    <submittedName>
        <fullName evidence="1">Uncharacterized protein</fullName>
    </submittedName>
</protein>
<keyword evidence="2" id="KW-1185">Reference proteome</keyword>
<reference evidence="2" key="1">
    <citation type="submission" date="2017-09" db="EMBL/GenBank/DDBJ databases">
        <authorList>
            <person name="Varghese N."/>
            <person name="Submissions S."/>
        </authorList>
    </citation>
    <scope>NUCLEOTIDE SEQUENCE [LARGE SCALE GENOMIC DNA]</scope>
    <source>
        <strain evidence="2">CGMCC 1.12641</strain>
    </source>
</reference>
<evidence type="ECO:0000313" key="1">
    <source>
        <dbReference type="EMBL" id="SOC78731.1"/>
    </source>
</evidence>
<dbReference type="RefSeq" id="WP_097054530.1">
    <property type="nucleotide sequence ID" value="NZ_OCMF01000001.1"/>
</dbReference>
<evidence type="ECO:0000313" key="2">
    <source>
        <dbReference type="Proteomes" id="UP000219193"/>
    </source>
</evidence>
<gene>
    <name evidence="1" type="ORF">SAMN06296241_0244</name>
</gene>
<dbReference type="Proteomes" id="UP000219193">
    <property type="component" value="Unassembled WGS sequence"/>
</dbReference>
<name>A0A285X036_9FLAO</name>